<name>A0ABT0GGP3_9GAMM</name>
<evidence type="ECO:0000256" key="1">
    <source>
        <dbReference type="SAM" id="SignalP"/>
    </source>
</evidence>
<dbReference type="RefSeq" id="WP_248207833.1">
    <property type="nucleotide sequence ID" value="NZ_JALNMH010000006.1"/>
</dbReference>
<proteinExistence type="predicted"/>
<gene>
    <name evidence="2" type="ORF">M0G41_08515</name>
</gene>
<comment type="caution">
    <text evidence="2">The sequence shown here is derived from an EMBL/GenBank/DDBJ whole genome shotgun (WGS) entry which is preliminary data.</text>
</comment>
<evidence type="ECO:0000313" key="2">
    <source>
        <dbReference type="EMBL" id="MCK7593710.1"/>
    </source>
</evidence>
<feature type="chain" id="PRO_5046899880" evidence="1">
    <location>
        <begin position="23"/>
        <end position="237"/>
    </location>
</feature>
<sequence>MPRNALWCLVCAAWLAFGPAQAEDEGFSLDRIEVTGSRISYRDLLDVPAVAITKRGDYLSQGFTLVNDTRSEAGRRSEVDATVRKLITRAGKRYAVIHDDGYAQTLKPDSPALNLVEDPKRPDTGRVQLRVRVDIDGDETAQIERLRDFLRETPMVGRTEIELEPDTALGMRRPERYRYELIDAIAADSQRLRKTMGEGCEVALEGLNSRIEWERVGPLELLLYVPYSMTVEGCGAP</sequence>
<reference evidence="2" key="1">
    <citation type="submission" date="2022-04" db="EMBL/GenBank/DDBJ databases">
        <title>Lysobacter sp. CAU 1642 isolated from sea sand.</title>
        <authorList>
            <person name="Kim W."/>
        </authorList>
    </citation>
    <scope>NUCLEOTIDE SEQUENCE</scope>
    <source>
        <strain evidence="2">CAU 1642</strain>
    </source>
</reference>
<protein>
    <submittedName>
        <fullName evidence="2">Uncharacterized protein</fullName>
    </submittedName>
</protein>
<keyword evidence="3" id="KW-1185">Reference proteome</keyword>
<keyword evidence="1" id="KW-0732">Signal</keyword>
<dbReference type="Proteomes" id="UP001431449">
    <property type="component" value="Unassembled WGS sequence"/>
</dbReference>
<organism evidence="2 3">
    <name type="scientific">Pseudomarimonas salicorniae</name>
    <dbReference type="NCBI Taxonomy" id="2933270"/>
    <lineage>
        <taxon>Bacteria</taxon>
        <taxon>Pseudomonadati</taxon>
        <taxon>Pseudomonadota</taxon>
        <taxon>Gammaproteobacteria</taxon>
        <taxon>Lysobacterales</taxon>
        <taxon>Lysobacteraceae</taxon>
        <taxon>Pseudomarimonas</taxon>
    </lineage>
</organism>
<accession>A0ABT0GGP3</accession>
<dbReference type="EMBL" id="JALNMH010000006">
    <property type="protein sequence ID" value="MCK7593710.1"/>
    <property type="molecule type" value="Genomic_DNA"/>
</dbReference>
<evidence type="ECO:0000313" key="3">
    <source>
        <dbReference type="Proteomes" id="UP001431449"/>
    </source>
</evidence>
<feature type="signal peptide" evidence="1">
    <location>
        <begin position="1"/>
        <end position="22"/>
    </location>
</feature>